<keyword evidence="2" id="KW-1185">Reference proteome</keyword>
<dbReference type="EMBL" id="KN716205">
    <property type="protein sequence ID" value="KJH50475.1"/>
    <property type="molecule type" value="Genomic_DNA"/>
</dbReference>
<gene>
    <name evidence="1" type="ORF">DICVIV_03407</name>
</gene>
<accession>A0A0D8Y1B4</accession>
<name>A0A0D8Y1B4_DICVI</name>
<reference evidence="1 2" key="1">
    <citation type="submission" date="2013-11" db="EMBL/GenBank/DDBJ databases">
        <title>Draft genome of the bovine lungworm Dictyocaulus viviparus.</title>
        <authorList>
            <person name="Mitreva M."/>
        </authorList>
    </citation>
    <scope>NUCLEOTIDE SEQUENCE [LARGE SCALE GENOMIC DNA]</scope>
    <source>
        <strain evidence="1 2">HannoverDv2000</strain>
    </source>
</reference>
<protein>
    <submittedName>
        <fullName evidence="1">Uncharacterized protein</fullName>
    </submittedName>
</protein>
<organism evidence="1 2">
    <name type="scientific">Dictyocaulus viviparus</name>
    <name type="common">Bovine lungworm</name>
    <dbReference type="NCBI Taxonomy" id="29172"/>
    <lineage>
        <taxon>Eukaryota</taxon>
        <taxon>Metazoa</taxon>
        <taxon>Ecdysozoa</taxon>
        <taxon>Nematoda</taxon>
        <taxon>Chromadorea</taxon>
        <taxon>Rhabditida</taxon>
        <taxon>Rhabditina</taxon>
        <taxon>Rhabditomorpha</taxon>
        <taxon>Strongyloidea</taxon>
        <taxon>Metastrongylidae</taxon>
        <taxon>Dictyocaulus</taxon>
    </lineage>
</organism>
<reference evidence="2" key="2">
    <citation type="journal article" date="2016" name="Sci. Rep.">
        <title>Dictyocaulus viviparus genome, variome and transcriptome elucidate lungworm biology and support future intervention.</title>
        <authorList>
            <person name="McNulty S.N."/>
            <person name="Strube C."/>
            <person name="Rosa B.A."/>
            <person name="Martin J.C."/>
            <person name="Tyagi R."/>
            <person name="Choi Y.J."/>
            <person name="Wang Q."/>
            <person name="Hallsworth Pepin K."/>
            <person name="Zhang X."/>
            <person name="Ozersky P."/>
            <person name="Wilson R.K."/>
            <person name="Sternberg P.W."/>
            <person name="Gasser R.B."/>
            <person name="Mitreva M."/>
        </authorList>
    </citation>
    <scope>NUCLEOTIDE SEQUENCE [LARGE SCALE GENOMIC DNA]</scope>
    <source>
        <strain evidence="2">HannoverDv2000</strain>
    </source>
</reference>
<evidence type="ECO:0000313" key="2">
    <source>
        <dbReference type="Proteomes" id="UP000053766"/>
    </source>
</evidence>
<evidence type="ECO:0000313" key="1">
    <source>
        <dbReference type="EMBL" id="KJH50475.1"/>
    </source>
</evidence>
<dbReference type="AlphaFoldDB" id="A0A0D8Y1B4"/>
<sequence length="196" mass="22611">MIVIGNDTACEQLLRRLVGFEQEIVDAIVAISKSSDVSMTYMRKPICKVLREHFALIGVTTATERLQEFHELIIHNIRFEYVSNFVSLLGMLIRFSHLSRSDKFRKEVNIRLPVIIRMLWDNKRIAEACNTARVLMEHLLAARVYHADNDSCDIWLKQTLSEVGIFMFFICATFLFGYEKSSIHSCIVTFVGPAQY</sequence>
<proteinExistence type="predicted"/>
<dbReference type="Proteomes" id="UP000053766">
    <property type="component" value="Unassembled WGS sequence"/>
</dbReference>